<gene>
    <name evidence="1" type="ORF">NOCA2360033</name>
</gene>
<protein>
    <submittedName>
        <fullName evidence="1">Transcriptional regulator/sugar kinase</fullName>
    </submittedName>
</protein>
<organism evidence="1">
    <name type="scientific">metagenome</name>
    <dbReference type="NCBI Taxonomy" id="256318"/>
    <lineage>
        <taxon>unclassified sequences</taxon>
        <taxon>metagenomes</taxon>
    </lineage>
</organism>
<dbReference type="InterPro" id="IPR036388">
    <property type="entry name" value="WH-like_DNA-bd_sf"/>
</dbReference>
<reference evidence="1" key="1">
    <citation type="submission" date="2015-08" db="EMBL/GenBank/DDBJ databases">
        <authorList>
            <person name="Babu N.S."/>
            <person name="Beckwith C.J."/>
            <person name="Beseler K.G."/>
            <person name="Brison A."/>
            <person name="Carone J.V."/>
            <person name="Caskin T.P."/>
            <person name="Diamond M."/>
            <person name="Durham M.E."/>
            <person name="Foxe J.M."/>
            <person name="Go M."/>
            <person name="Henderson B.A."/>
            <person name="Jones I.B."/>
            <person name="McGettigan J.A."/>
            <person name="Micheletti S.J."/>
            <person name="Nasrallah M.E."/>
            <person name="Ortiz D."/>
            <person name="Piller C.R."/>
            <person name="Privatt S.R."/>
            <person name="Schneider S.L."/>
            <person name="Sharp S."/>
            <person name="Smith T.C."/>
            <person name="Stanton J.D."/>
            <person name="Ullery H.E."/>
            <person name="Wilson R.J."/>
            <person name="Serrano M.G."/>
            <person name="Buck G."/>
            <person name="Lee V."/>
            <person name="Wang Y."/>
            <person name="Carvalho R."/>
            <person name="Voegtly L."/>
            <person name="Shi R."/>
            <person name="Duckworth R."/>
            <person name="Johnson A."/>
            <person name="Loviza R."/>
            <person name="Walstead R."/>
            <person name="Shah Z."/>
            <person name="Kiflezghi M."/>
            <person name="Wade K."/>
            <person name="Ball S.L."/>
            <person name="Bradley K.W."/>
            <person name="Asai D.J."/>
            <person name="Bowman C.A."/>
            <person name="Russell D.A."/>
            <person name="Pope W.H."/>
            <person name="Jacobs-Sera D."/>
            <person name="Hendrix R.W."/>
            <person name="Hatfull G.F."/>
        </authorList>
    </citation>
    <scope>NUCLEOTIDE SEQUENCE</scope>
</reference>
<sequence length="441" mass="45826">MAGDTRASRRVDGPGGHYDGLVAVLDQVRELGSLTRPALAHRAGLGRAVVAQRVTQLMEAGLLEDGAVAASTGGRAAREVRFNSSRGRILVAEVGASSVAVGISDLAGNILLESREPMQVADGPRTCLARIEELFDGLLVRHPDATATTWGVGLGLPGPVEFATGVPMSPPIMPGWDGYPVRQRLAERFGVPVWVDNEVNVMALGELRAGLARGEQNVVYVKAGTGIGAGLISNGALHRGEQGCAGDIGHIAVGGNRAVLCRCGKYDCLEALAGGAALARDGLQAAITRPGTHLGERLAQAGEITANDVAVGADAGDPVSRELLVRAGGLIGESLASLVNFFNPSLILLGGRVAESGDLFLAAVREATYRRSLPLATRDLRITPSTLGGLTGLTGAAFMVADELFSRPLLEAWIEEGDPSRIVREMHEEATPGSPERVLSA</sequence>
<keyword evidence="1" id="KW-0808">Transferase</keyword>
<dbReference type="PANTHER" id="PTHR18964:SF173">
    <property type="entry name" value="GLUCOKINASE"/>
    <property type="match status" value="1"/>
</dbReference>
<name>A0A2P2C3Z3_9ZZZZ</name>
<dbReference type="SUPFAM" id="SSF46785">
    <property type="entry name" value="Winged helix' DNA-binding domain"/>
    <property type="match status" value="1"/>
</dbReference>
<dbReference type="PANTHER" id="PTHR18964">
    <property type="entry name" value="ROK (REPRESSOR, ORF, KINASE) FAMILY"/>
    <property type="match status" value="1"/>
</dbReference>
<dbReference type="Gene3D" id="1.10.10.10">
    <property type="entry name" value="Winged helix-like DNA-binding domain superfamily/Winged helix DNA-binding domain"/>
    <property type="match status" value="1"/>
</dbReference>
<keyword evidence="1" id="KW-0418">Kinase</keyword>
<dbReference type="InterPro" id="IPR036390">
    <property type="entry name" value="WH_DNA-bd_sf"/>
</dbReference>
<evidence type="ECO:0000313" key="1">
    <source>
        <dbReference type="EMBL" id="CUR56738.1"/>
    </source>
</evidence>
<accession>A0A2P2C3Z3</accession>
<dbReference type="Gene3D" id="3.30.420.40">
    <property type="match status" value="2"/>
</dbReference>
<dbReference type="SUPFAM" id="SSF53067">
    <property type="entry name" value="Actin-like ATPase domain"/>
    <property type="match status" value="1"/>
</dbReference>
<proteinExistence type="predicted"/>
<dbReference type="InterPro" id="IPR000600">
    <property type="entry name" value="ROK"/>
</dbReference>
<dbReference type="AlphaFoldDB" id="A0A2P2C3Z3"/>
<dbReference type="InterPro" id="IPR043129">
    <property type="entry name" value="ATPase_NBD"/>
</dbReference>
<dbReference type="GO" id="GO:0016301">
    <property type="term" value="F:kinase activity"/>
    <property type="evidence" value="ECO:0007669"/>
    <property type="project" value="UniProtKB-KW"/>
</dbReference>
<dbReference type="Pfam" id="PF00480">
    <property type="entry name" value="ROK"/>
    <property type="match status" value="1"/>
</dbReference>
<dbReference type="EMBL" id="CZKA01000030">
    <property type="protein sequence ID" value="CUR56738.1"/>
    <property type="molecule type" value="Genomic_DNA"/>
</dbReference>